<dbReference type="STRING" id="1818881.A3196_03540"/>
<name>A0A1E2UMU9_9GAMM</name>
<reference evidence="1 2" key="1">
    <citation type="submission" date="2016-03" db="EMBL/GenBank/DDBJ databases">
        <title>Chemosynthetic sulphur-oxidizing symbionts of marine invertebrate animals are capable of nitrogen fixation.</title>
        <authorList>
            <person name="Petersen J.M."/>
            <person name="Kemper A."/>
            <person name="Gruber-Vodicka H."/>
            <person name="Cardini U."/>
            <person name="Geest Mvander."/>
            <person name="Kleiner M."/>
            <person name="Bulgheresi S."/>
            <person name="Fussmann M."/>
            <person name="Herbold C."/>
            <person name="Seah B.K.B."/>
            <person name="Antony C.Paul."/>
            <person name="Liu D."/>
            <person name="Belitz A."/>
            <person name="Weber M."/>
        </authorList>
    </citation>
    <scope>NUCLEOTIDE SEQUENCE [LARGE SCALE GENOMIC DNA]</scope>
    <source>
        <strain evidence="1">G_D</strain>
    </source>
</reference>
<sequence length="122" mass="13821">MAVVALKPGYEEAVDIRDRHENFHGNQVVYLHWEEHLSFCSAIAFPLPPEMPFGALVEELIPTYYGMHPDYQSVNWEQVEWKIDGKPSTPDMSKSLAENEVGHKSLICFHTPGLNGYRGSCS</sequence>
<evidence type="ECO:0000313" key="1">
    <source>
        <dbReference type="EMBL" id="ODB95912.1"/>
    </source>
</evidence>
<evidence type="ECO:0000313" key="2">
    <source>
        <dbReference type="Proteomes" id="UP000094849"/>
    </source>
</evidence>
<comment type="caution">
    <text evidence="1">The sequence shown here is derived from an EMBL/GenBank/DDBJ whole genome shotgun (WGS) entry which is preliminary data.</text>
</comment>
<dbReference type="InterPro" id="IPR043010">
    <property type="entry name" value="Phenol_hydroxylase_sf"/>
</dbReference>
<gene>
    <name evidence="1" type="ORF">A3196_03540</name>
</gene>
<dbReference type="Gene3D" id="3.10.20.560">
    <property type="entry name" value="Phenol hydroxylase"/>
    <property type="match status" value="1"/>
</dbReference>
<dbReference type="GO" id="GO:0018662">
    <property type="term" value="F:phenol 2-monooxygenase activity"/>
    <property type="evidence" value="ECO:0007669"/>
    <property type="project" value="InterPro"/>
</dbReference>
<dbReference type="Proteomes" id="UP000094849">
    <property type="component" value="Unassembled WGS sequence"/>
</dbReference>
<dbReference type="EMBL" id="LVJZ01000003">
    <property type="protein sequence ID" value="ODB95912.1"/>
    <property type="molecule type" value="Genomic_DNA"/>
</dbReference>
<organism evidence="1 2">
    <name type="scientific">Candidatus Thiodiazotropha endoloripes</name>
    <dbReference type="NCBI Taxonomy" id="1818881"/>
    <lineage>
        <taxon>Bacteria</taxon>
        <taxon>Pseudomonadati</taxon>
        <taxon>Pseudomonadota</taxon>
        <taxon>Gammaproteobacteria</taxon>
        <taxon>Chromatiales</taxon>
        <taxon>Sedimenticolaceae</taxon>
        <taxon>Candidatus Thiodiazotropha</taxon>
    </lineage>
</organism>
<dbReference type="Pfam" id="PF04663">
    <property type="entry name" value="Phenol_monoox"/>
    <property type="match status" value="1"/>
</dbReference>
<dbReference type="RefSeq" id="WP_069024145.1">
    <property type="nucleotide sequence ID" value="NZ_LVJZ01000003.1"/>
</dbReference>
<protein>
    <submittedName>
        <fullName evidence="1">Phenol hydroxylase</fullName>
    </submittedName>
</protein>
<dbReference type="AlphaFoldDB" id="A0A1E2UMU9"/>
<accession>A0A1E2UMU9</accession>
<keyword evidence="2" id="KW-1185">Reference proteome</keyword>
<proteinExistence type="predicted"/>
<dbReference type="InterPro" id="IPR006756">
    <property type="entry name" value="Phenol_hydroxylase"/>
</dbReference>